<keyword evidence="4" id="KW-0539">Nucleus</keyword>
<proteinExistence type="predicted"/>
<dbReference type="GO" id="GO:0005634">
    <property type="term" value="C:nucleus"/>
    <property type="evidence" value="ECO:0007669"/>
    <property type="project" value="UniProtKB-SubCell"/>
</dbReference>
<reference evidence="6" key="1">
    <citation type="submission" date="2022-04" db="EMBL/GenBank/DDBJ databases">
        <title>Carnegiea gigantea Genome sequencing and assembly v2.</title>
        <authorList>
            <person name="Copetti D."/>
            <person name="Sanderson M.J."/>
            <person name="Burquez A."/>
            <person name="Wojciechowski M.F."/>
        </authorList>
    </citation>
    <scope>NUCLEOTIDE SEQUENCE</scope>
    <source>
        <strain evidence="6">SGP5-SGP5p</strain>
        <tissue evidence="6">Aerial part</tissue>
    </source>
</reference>
<dbReference type="OrthoDB" id="7344096at2759"/>
<evidence type="ECO:0000256" key="5">
    <source>
        <dbReference type="SAM" id="MobiDB-lite"/>
    </source>
</evidence>
<feature type="region of interest" description="Disordered" evidence="5">
    <location>
        <begin position="225"/>
        <end position="266"/>
    </location>
</feature>
<protein>
    <submittedName>
        <fullName evidence="6">Uncharacterized protein</fullName>
    </submittedName>
</protein>
<feature type="region of interest" description="Disordered" evidence="5">
    <location>
        <begin position="108"/>
        <end position="177"/>
    </location>
</feature>
<comment type="caution">
    <text evidence="6">The sequence shown here is derived from an EMBL/GenBank/DDBJ whole genome shotgun (WGS) entry which is preliminary data.</text>
</comment>
<dbReference type="EMBL" id="JAKOGI010000316">
    <property type="protein sequence ID" value="KAJ8437153.1"/>
    <property type="molecule type" value="Genomic_DNA"/>
</dbReference>
<keyword evidence="3" id="KW-0963">Cytoplasm</keyword>
<dbReference type="PANTHER" id="PTHR31250">
    <property type="entry name" value="IQ DOMAIN-CONTAINING PROTEIN IQM3"/>
    <property type="match status" value="1"/>
</dbReference>
<evidence type="ECO:0000256" key="3">
    <source>
        <dbReference type="ARBA" id="ARBA00022490"/>
    </source>
</evidence>
<comment type="subcellular location">
    <subcellularLocation>
        <location evidence="2">Cytoplasm</location>
    </subcellularLocation>
    <subcellularLocation>
        <location evidence="1">Nucleus</location>
    </subcellularLocation>
</comment>
<feature type="compositionally biased region" description="Basic and acidic residues" evidence="5">
    <location>
        <begin position="254"/>
        <end position="264"/>
    </location>
</feature>
<organism evidence="6 7">
    <name type="scientific">Carnegiea gigantea</name>
    <dbReference type="NCBI Taxonomy" id="171969"/>
    <lineage>
        <taxon>Eukaryota</taxon>
        <taxon>Viridiplantae</taxon>
        <taxon>Streptophyta</taxon>
        <taxon>Embryophyta</taxon>
        <taxon>Tracheophyta</taxon>
        <taxon>Spermatophyta</taxon>
        <taxon>Magnoliopsida</taxon>
        <taxon>eudicotyledons</taxon>
        <taxon>Gunneridae</taxon>
        <taxon>Pentapetalae</taxon>
        <taxon>Caryophyllales</taxon>
        <taxon>Cactineae</taxon>
        <taxon>Cactaceae</taxon>
        <taxon>Cactoideae</taxon>
        <taxon>Echinocereeae</taxon>
        <taxon>Carnegiea</taxon>
    </lineage>
</organism>
<feature type="region of interest" description="Disordered" evidence="5">
    <location>
        <begin position="329"/>
        <end position="353"/>
    </location>
</feature>
<evidence type="ECO:0000313" key="6">
    <source>
        <dbReference type="EMBL" id="KAJ8437153.1"/>
    </source>
</evidence>
<dbReference type="Proteomes" id="UP001153076">
    <property type="component" value="Unassembled WGS sequence"/>
</dbReference>
<sequence length="384" mass="42029">MNLGFEFQVKNSIKTNKVVNFGSDCGMGISISCPFATYNDIESGLESVVVKSVSLGDDEVKTPRMSISFKNHDDSKPLIVKKSLGSGKMVVEGSVSFKQRDMDTLISINASPSDKEEDDIDMQSPKLNGNMDPVDEEEPSVGKHRSSLHLRNNSSEEDLVPENAMENDDGNTNKTNKENLGVLLQGSELALGHHPVSSHPHSRQLSRKLTYLQIPRRDELLVRMQSENVASEPGLDDLNMDDGYDSATEGASASEKDEKSQKDDIMEEQEAIPAESILQRINSHKETKSYQLGKQLSCKWTTGAGPRIGCVRDYPSELQFRALEQVNLSPRSASGPTKSAFSPNTCGGGLSSESSMPIPIVSRRCMGQCRMQASPLSKGRKCTL</sequence>
<gene>
    <name evidence="6" type="ORF">Cgig2_016896</name>
</gene>
<dbReference type="PANTHER" id="PTHR31250:SF14">
    <property type="entry name" value="IQ DOMAIN-CONTAINING PROTEIN IQM2"/>
    <property type="match status" value="1"/>
</dbReference>
<accession>A0A9Q1K5I8</accession>
<name>A0A9Q1K5I8_9CARY</name>
<dbReference type="GO" id="GO:0005737">
    <property type="term" value="C:cytoplasm"/>
    <property type="evidence" value="ECO:0007669"/>
    <property type="project" value="UniProtKB-SubCell"/>
</dbReference>
<evidence type="ECO:0000313" key="7">
    <source>
        <dbReference type="Proteomes" id="UP001153076"/>
    </source>
</evidence>
<evidence type="ECO:0000256" key="1">
    <source>
        <dbReference type="ARBA" id="ARBA00004123"/>
    </source>
</evidence>
<feature type="compositionally biased region" description="Acidic residues" evidence="5">
    <location>
        <begin position="234"/>
        <end position="244"/>
    </location>
</feature>
<feature type="compositionally biased region" description="Acidic residues" evidence="5">
    <location>
        <begin position="155"/>
        <end position="169"/>
    </location>
</feature>
<dbReference type="AlphaFoldDB" id="A0A9Q1K5I8"/>
<keyword evidence="7" id="KW-1185">Reference proteome</keyword>
<evidence type="ECO:0000256" key="4">
    <source>
        <dbReference type="ARBA" id="ARBA00023242"/>
    </source>
</evidence>
<dbReference type="InterPro" id="IPR044159">
    <property type="entry name" value="IQM"/>
</dbReference>
<evidence type="ECO:0000256" key="2">
    <source>
        <dbReference type="ARBA" id="ARBA00004496"/>
    </source>
</evidence>